<evidence type="ECO:0000259" key="1">
    <source>
        <dbReference type="Pfam" id="PF01832"/>
    </source>
</evidence>
<gene>
    <name evidence="2" type="ORF">R0H02_16225</name>
</gene>
<organism evidence="2 3">
    <name type="scientific">Phytobacter ursingii</name>
    <dbReference type="NCBI Taxonomy" id="1972431"/>
    <lineage>
        <taxon>Bacteria</taxon>
        <taxon>Pseudomonadati</taxon>
        <taxon>Pseudomonadota</taxon>
        <taxon>Gammaproteobacteria</taxon>
        <taxon>Enterobacterales</taxon>
        <taxon>Enterobacteriaceae</taxon>
        <taxon>Phytobacter</taxon>
    </lineage>
</organism>
<evidence type="ECO:0000313" key="2">
    <source>
        <dbReference type="EMBL" id="MDV2864004.1"/>
    </source>
</evidence>
<dbReference type="GO" id="GO:0004040">
    <property type="term" value="F:amidase activity"/>
    <property type="evidence" value="ECO:0007669"/>
    <property type="project" value="InterPro"/>
</dbReference>
<feature type="domain" description="Mannosyl-glycoprotein endo-beta-N-acetylglucosamidase-like" evidence="1">
    <location>
        <begin position="75"/>
        <end position="195"/>
    </location>
</feature>
<evidence type="ECO:0000313" key="3">
    <source>
        <dbReference type="Proteomes" id="UP001286589"/>
    </source>
</evidence>
<name>A0AB35RPE5_9ENTR</name>
<dbReference type="Proteomes" id="UP001286589">
    <property type="component" value="Unassembled WGS sequence"/>
</dbReference>
<accession>A0AB35RPE5</accession>
<dbReference type="InterPro" id="IPR002901">
    <property type="entry name" value="MGlyc_endo_b_GlcNAc-like_dom"/>
</dbReference>
<sequence length="201" mass="21826">MANGKSGEWLMQGTISSRSSIEFLHYPVKKPVATREKLLLVIFLHCRETIMSKNLCNSPIAIAFVTQHRVEAAVIAQKLCLPVENILGLAAEETQYGQGRIASTYNNYFSMHAPAPGQLSDAPVSGTSKVRVAVYSSFLQSGESFAARFGKAVMGKRDPQAFAQALMMSGYNSGDPRTGGRAGFAKYLIDIINAVKGRMEC</sequence>
<dbReference type="Pfam" id="PF01832">
    <property type="entry name" value="Glucosaminidase"/>
    <property type="match status" value="1"/>
</dbReference>
<keyword evidence="3" id="KW-1185">Reference proteome</keyword>
<proteinExistence type="predicted"/>
<comment type="caution">
    <text evidence="2">The sequence shown here is derived from an EMBL/GenBank/DDBJ whole genome shotgun (WGS) entry which is preliminary data.</text>
</comment>
<dbReference type="Gene3D" id="1.10.530.10">
    <property type="match status" value="1"/>
</dbReference>
<protein>
    <recommendedName>
        <fullName evidence="1">Mannosyl-glycoprotein endo-beta-N-acetylglucosamidase-like domain-containing protein</fullName>
    </recommendedName>
</protein>
<dbReference type="EMBL" id="JAWJAC010000009">
    <property type="protein sequence ID" value="MDV2864004.1"/>
    <property type="molecule type" value="Genomic_DNA"/>
</dbReference>
<reference evidence="2 3" key="1">
    <citation type="submission" date="2023-10" db="EMBL/GenBank/DDBJ databases">
        <title>Phytobacter spp. The emergence of a new genus of hospital-origin enterobacteria encoding carbapenemases in Argentina.</title>
        <authorList>
            <person name="Vay C."/>
            <person name="Almuzara M."/>
            <person name="Traglia G.M."/>
            <person name="Campos J."/>
        </authorList>
    </citation>
    <scope>NUCLEOTIDE SEQUENCE [LARGE SCALE GENOMIC DNA]</scope>
    <source>
        <strain evidence="2 3">CVMA36</strain>
    </source>
</reference>
<dbReference type="AlphaFoldDB" id="A0AB35RPE5"/>